<dbReference type="PANTHER" id="PTHR12901">
    <property type="entry name" value="SPERM PROTEIN HOMOLOG"/>
    <property type="match status" value="1"/>
</dbReference>
<dbReference type="Pfam" id="PF03364">
    <property type="entry name" value="Polyketide_cyc"/>
    <property type="match status" value="1"/>
</dbReference>
<protein>
    <submittedName>
        <fullName evidence="3">Ribosome association toxin PasT (RatA) of the RatAB toxin-antitoxin module</fullName>
    </submittedName>
</protein>
<dbReference type="CDD" id="cd07813">
    <property type="entry name" value="COQ10p_like"/>
    <property type="match status" value="1"/>
</dbReference>
<evidence type="ECO:0000313" key="4">
    <source>
        <dbReference type="Proteomes" id="UP000198620"/>
    </source>
</evidence>
<dbReference type="GO" id="GO:0045333">
    <property type="term" value="P:cellular respiration"/>
    <property type="evidence" value="ECO:0007669"/>
    <property type="project" value="InterPro"/>
</dbReference>
<dbReference type="InterPro" id="IPR044996">
    <property type="entry name" value="COQ10-like"/>
</dbReference>
<accession>A0A1H7I5U5</accession>
<reference evidence="3 4" key="1">
    <citation type="submission" date="2016-10" db="EMBL/GenBank/DDBJ databases">
        <authorList>
            <person name="de Groot N.N."/>
        </authorList>
    </citation>
    <scope>NUCLEOTIDE SEQUENCE [LARGE SCALE GENOMIC DNA]</scope>
    <source>
        <strain evidence="3 4">Nv1</strain>
    </source>
</reference>
<comment type="similarity">
    <text evidence="1">Belongs to the ribosome association toxin RatA family.</text>
</comment>
<evidence type="ECO:0000259" key="2">
    <source>
        <dbReference type="Pfam" id="PF03364"/>
    </source>
</evidence>
<dbReference type="InterPro" id="IPR005031">
    <property type="entry name" value="COQ10_START"/>
</dbReference>
<gene>
    <name evidence="3" type="ORF">SAMN05216387_10270</name>
</gene>
<evidence type="ECO:0000313" key="3">
    <source>
        <dbReference type="EMBL" id="SEK57943.1"/>
    </source>
</evidence>
<feature type="domain" description="Coenzyme Q-binding protein COQ10 START" evidence="2">
    <location>
        <begin position="34"/>
        <end position="158"/>
    </location>
</feature>
<evidence type="ECO:0000256" key="1">
    <source>
        <dbReference type="ARBA" id="ARBA00008918"/>
    </source>
</evidence>
<dbReference type="STRING" id="1233.SAMN05216387_10270"/>
<dbReference type="InterPro" id="IPR023393">
    <property type="entry name" value="START-like_dom_sf"/>
</dbReference>
<dbReference type="AlphaFoldDB" id="A0A1H7I5U5"/>
<keyword evidence="4" id="KW-1185">Reference proteome</keyword>
<dbReference type="Gene3D" id="3.30.530.20">
    <property type="match status" value="1"/>
</dbReference>
<dbReference type="EMBL" id="FOBH01000002">
    <property type="protein sequence ID" value="SEK57943.1"/>
    <property type="molecule type" value="Genomic_DNA"/>
</dbReference>
<sequence length="169" mass="19121">MSSTQVSCILAAFSAVPLDQAVYLMAEIEKSVLIGYSASRMFALVDAVEEYPKFLPWCGGSSVIRQGESITHATILIDYHHIKHSFTTENIRKPPELITMTLLNGPFQNLDGHWRFIPLAENACKIEFRLHYTFSHIFLEKLVGPVFFMIANSFVEAFIQRAEEVYGDS</sequence>
<name>A0A1H7I5U5_9PROT</name>
<organism evidence="3 4">
    <name type="scientific">Nitrosovibrio tenuis</name>
    <dbReference type="NCBI Taxonomy" id="1233"/>
    <lineage>
        <taxon>Bacteria</taxon>
        <taxon>Pseudomonadati</taxon>
        <taxon>Pseudomonadota</taxon>
        <taxon>Betaproteobacteria</taxon>
        <taxon>Nitrosomonadales</taxon>
        <taxon>Nitrosomonadaceae</taxon>
        <taxon>Nitrosovibrio</taxon>
    </lineage>
</organism>
<dbReference type="Proteomes" id="UP000198620">
    <property type="component" value="Unassembled WGS sequence"/>
</dbReference>
<dbReference type="GO" id="GO:0048039">
    <property type="term" value="F:ubiquinone binding"/>
    <property type="evidence" value="ECO:0007669"/>
    <property type="project" value="InterPro"/>
</dbReference>
<dbReference type="PANTHER" id="PTHR12901:SF10">
    <property type="entry name" value="COENZYME Q-BINDING PROTEIN COQ10, MITOCHONDRIAL"/>
    <property type="match status" value="1"/>
</dbReference>
<dbReference type="SUPFAM" id="SSF55961">
    <property type="entry name" value="Bet v1-like"/>
    <property type="match status" value="1"/>
</dbReference>
<proteinExistence type="inferred from homology"/>